<proteinExistence type="predicted"/>
<keyword evidence="2" id="KW-1185">Reference proteome</keyword>
<organism evidence="1 2">
    <name type="scientific">Puccinia sorghi</name>
    <dbReference type="NCBI Taxonomy" id="27349"/>
    <lineage>
        <taxon>Eukaryota</taxon>
        <taxon>Fungi</taxon>
        <taxon>Dikarya</taxon>
        <taxon>Basidiomycota</taxon>
        <taxon>Pucciniomycotina</taxon>
        <taxon>Pucciniomycetes</taxon>
        <taxon>Pucciniales</taxon>
        <taxon>Pucciniaceae</taxon>
        <taxon>Puccinia</taxon>
    </lineage>
</organism>
<protein>
    <submittedName>
        <fullName evidence="1">Uncharacterized protein</fullName>
    </submittedName>
</protein>
<dbReference type="AlphaFoldDB" id="A0A0L6VMB9"/>
<dbReference type="Proteomes" id="UP000037035">
    <property type="component" value="Unassembled WGS sequence"/>
</dbReference>
<feature type="non-terminal residue" evidence="1">
    <location>
        <position position="58"/>
    </location>
</feature>
<dbReference type="VEuPathDB" id="FungiDB:VP01_14286g1"/>
<comment type="caution">
    <text evidence="1">The sequence shown here is derived from an EMBL/GenBank/DDBJ whole genome shotgun (WGS) entry which is preliminary data.</text>
</comment>
<name>A0A0L6VMB9_9BASI</name>
<evidence type="ECO:0000313" key="2">
    <source>
        <dbReference type="Proteomes" id="UP000037035"/>
    </source>
</evidence>
<reference evidence="1 2" key="1">
    <citation type="submission" date="2015-08" db="EMBL/GenBank/DDBJ databases">
        <title>Next Generation Sequencing and Analysis of the Genome of Puccinia sorghi L Schw, the Causal Agent of Maize Common Rust.</title>
        <authorList>
            <person name="Rochi L."/>
            <person name="Burguener G."/>
            <person name="Darino M."/>
            <person name="Turjanski A."/>
            <person name="Kreff E."/>
            <person name="Dieguez M.J."/>
            <person name="Sacco F."/>
        </authorList>
    </citation>
    <scope>NUCLEOTIDE SEQUENCE [LARGE SCALE GENOMIC DNA]</scope>
    <source>
        <strain evidence="1 2">RO10H11247</strain>
    </source>
</reference>
<evidence type="ECO:0000313" key="1">
    <source>
        <dbReference type="EMBL" id="KNZ61275.1"/>
    </source>
</evidence>
<sequence length="58" mass="6659">MVGVTTEASWDFLNVNCRQEQHGRSQLCNWKVGDKKISLSEYKLTLPLSMQAVHPVFH</sequence>
<accession>A0A0L6VMB9</accession>
<dbReference type="EMBL" id="LAVV01004761">
    <property type="protein sequence ID" value="KNZ61275.1"/>
    <property type="molecule type" value="Genomic_DNA"/>
</dbReference>
<gene>
    <name evidence="1" type="ORF">VP01_14286g1</name>
</gene>